<keyword evidence="3" id="KW-1185">Reference proteome</keyword>
<dbReference type="CDD" id="cd24049">
    <property type="entry name" value="ASKHA_NBD_PilM"/>
    <property type="match status" value="1"/>
</dbReference>
<dbReference type="InterPro" id="IPR043129">
    <property type="entry name" value="ATPase_NBD"/>
</dbReference>
<dbReference type="KEGG" id="plon:Pla110_21650"/>
<dbReference type="Pfam" id="PF11104">
    <property type="entry name" value="PilM_2"/>
    <property type="match status" value="1"/>
</dbReference>
<dbReference type="OrthoDB" id="9768127at2"/>
<dbReference type="PANTHER" id="PTHR32432:SF3">
    <property type="entry name" value="ETHANOLAMINE UTILIZATION PROTEIN EUTJ"/>
    <property type="match status" value="1"/>
</dbReference>
<feature type="region of interest" description="Disordered" evidence="1">
    <location>
        <begin position="612"/>
        <end position="669"/>
    </location>
</feature>
<evidence type="ECO:0000313" key="3">
    <source>
        <dbReference type="Proteomes" id="UP000317178"/>
    </source>
</evidence>
<dbReference type="Gene3D" id="3.30.1490.300">
    <property type="match status" value="1"/>
</dbReference>
<dbReference type="SUPFAM" id="SSF53067">
    <property type="entry name" value="Actin-like ATPase domain"/>
    <property type="match status" value="2"/>
</dbReference>
<name>A0A518CMH8_9PLAN</name>
<dbReference type="InterPro" id="IPR005883">
    <property type="entry name" value="PilM"/>
</dbReference>
<evidence type="ECO:0000313" key="2">
    <source>
        <dbReference type="EMBL" id="QDU80435.1"/>
    </source>
</evidence>
<gene>
    <name evidence="2" type="ORF">Pla110_21650</name>
</gene>
<dbReference type="EMBL" id="CP036281">
    <property type="protein sequence ID" value="QDU80435.1"/>
    <property type="molecule type" value="Genomic_DNA"/>
</dbReference>
<sequence length="726" mass="81318">MASKRGAWGIEIGQSALKAIRLEFNENTEQVVATAFDFVPHPKILSQPDAIPEELIAQSIEKFLSRNKLNNDVVGISVPGQAALTRFVQLPPVDASKIKDIVQFEARQQIPFDLDEVIWDYQTFGTADEETGYMLDAEVGLFAMKRDLIEQHFRPFSEVKIELDLIQTAPLALFNFLTFDQLGLKAEDQPATDGEYILLLDMGVDNTTLIVSNGQKIWTRNVGIGGNHFTRALTKEMKLTFAKAEHLKCNATRSPDPRAVFQALRPVFNNFVAEIQRSIGFFSSVNRDAQISRVVGVGNGFRMAGLQKFLQQNLQYDVERLDSFNELVGDKVISEPMFTENILTYAVPYGIALQMLDQCRIKTNLLPPEILTTRKIRQKKPWAMVTAATIMAGVTFSTLAYSMVSGSVSEERFGDAENAATSLKTTVDQAKSKYDELVAANKKIAAKANSFTSFVENRELWLEVYKAINESLPRDNPDLIDDMDLPDREQIRLTSITANKQSASQLTNWYNEILADDLAAATLSDRDRDNPPNANGYLFTLEGISYHYDENDLLKGQAEGYIKNTVLKNLQEWTIPLSGGFSFPIGKQGISYPVLANYELIARELDLSGNEFDPNEFLEGPNVKLEEQPKPDAGNQNVDEERDRRRSRGRGQSRTPIRSTTPGTEVEEKKSILETTFMIQFIWIPTPTEFRGETVAEGMELRSKLGSGTKPLKAEPETRTFGSGRD</sequence>
<dbReference type="PANTHER" id="PTHR32432">
    <property type="entry name" value="CELL DIVISION PROTEIN FTSA-RELATED"/>
    <property type="match status" value="1"/>
</dbReference>
<protein>
    <submittedName>
        <fullName evidence="2">Competence protein A</fullName>
    </submittedName>
</protein>
<dbReference type="NCBIfam" id="TIGR01175">
    <property type="entry name" value="pilM"/>
    <property type="match status" value="1"/>
</dbReference>
<dbReference type="RefSeq" id="WP_144995716.1">
    <property type="nucleotide sequence ID" value="NZ_CP036281.1"/>
</dbReference>
<dbReference type="Proteomes" id="UP000317178">
    <property type="component" value="Chromosome"/>
</dbReference>
<accession>A0A518CMH8</accession>
<feature type="compositionally biased region" description="Basic and acidic residues" evidence="1">
    <location>
        <begin position="712"/>
        <end position="726"/>
    </location>
</feature>
<dbReference type="Gene3D" id="3.30.420.40">
    <property type="match status" value="2"/>
</dbReference>
<dbReference type="AlphaFoldDB" id="A0A518CMH8"/>
<reference evidence="2 3" key="1">
    <citation type="submission" date="2019-02" db="EMBL/GenBank/DDBJ databases">
        <title>Deep-cultivation of Planctomycetes and their phenomic and genomic characterization uncovers novel biology.</title>
        <authorList>
            <person name="Wiegand S."/>
            <person name="Jogler M."/>
            <person name="Boedeker C."/>
            <person name="Pinto D."/>
            <person name="Vollmers J."/>
            <person name="Rivas-Marin E."/>
            <person name="Kohn T."/>
            <person name="Peeters S.H."/>
            <person name="Heuer A."/>
            <person name="Rast P."/>
            <person name="Oberbeckmann S."/>
            <person name="Bunk B."/>
            <person name="Jeske O."/>
            <person name="Meyerdierks A."/>
            <person name="Storesund J.E."/>
            <person name="Kallscheuer N."/>
            <person name="Luecker S."/>
            <person name="Lage O.M."/>
            <person name="Pohl T."/>
            <person name="Merkel B.J."/>
            <person name="Hornburger P."/>
            <person name="Mueller R.-W."/>
            <person name="Bruemmer F."/>
            <person name="Labrenz M."/>
            <person name="Spormann A.M."/>
            <person name="Op den Camp H."/>
            <person name="Overmann J."/>
            <person name="Amann R."/>
            <person name="Jetten M.S.M."/>
            <person name="Mascher T."/>
            <person name="Medema M.H."/>
            <person name="Devos D.P."/>
            <person name="Kaster A.-K."/>
            <person name="Ovreas L."/>
            <person name="Rohde M."/>
            <person name="Galperin M.Y."/>
            <person name="Jogler C."/>
        </authorList>
    </citation>
    <scope>NUCLEOTIDE SEQUENCE [LARGE SCALE GENOMIC DNA]</scope>
    <source>
        <strain evidence="2 3">Pla110</strain>
    </source>
</reference>
<organism evidence="2 3">
    <name type="scientific">Polystyrenella longa</name>
    <dbReference type="NCBI Taxonomy" id="2528007"/>
    <lineage>
        <taxon>Bacteria</taxon>
        <taxon>Pseudomonadati</taxon>
        <taxon>Planctomycetota</taxon>
        <taxon>Planctomycetia</taxon>
        <taxon>Planctomycetales</taxon>
        <taxon>Planctomycetaceae</taxon>
        <taxon>Polystyrenella</taxon>
    </lineage>
</organism>
<proteinExistence type="predicted"/>
<feature type="region of interest" description="Disordered" evidence="1">
    <location>
        <begin position="701"/>
        <end position="726"/>
    </location>
</feature>
<evidence type="ECO:0000256" key="1">
    <source>
        <dbReference type="SAM" id="MobiDB-lite"/>
    </source>
</evidence>
<dbReference type="InterPro" id="IPR050696">
    <property type="entry name" value="FtsA/MreB"/>
</dbReference>